<evidence type="ECO:0008006" key="11">
    <source>
        <dbReference type="Google" id="ProtNLM"/>
    </source>
</evidence>
<dbReference type="AlphaFoldDB" id="A0A8S3YFR2"/>
<dbReference type="InterPro" id="IPR001128">
    <property type="entry name" value="Cyt_P450"/>
</dbReference>
<dbReference type="Proteomes" id="UP000678393">
    <property type="component" value="Unassembled WGS sequence"/>
</dbReference>
<organism evidence="9 10">
    <name type="scientific">Candidula unifasciata</name>
    <dbReference type="NCBI Taxonomy" id="100452"/>
    <lineage>
        <taxon>Eukaryota</taxon>
        <taxon>Metazoa</taxon>
        <taxon>Spiralia</taxon>
        <taxon>Lophotrochozoa</taxon>
        <taxon>Mollusca</taxon>
        <taxon>Gastropoda</taxon>
        <taxon>Heterobranchia</taxon>
        <taxon>Euthyneura</taxon>
        <taxon>Panpulmonata</taxon>
        <taxon>Eupulmonata</taxon>
        <taxon>Stylommatophora</taxon>
        <taxon>Helicina</taxon>
        <taxon>Helicoidea</taxon>
        <taxon>Geomitridae</taxon>
        <taxon>Candidula</taxon>
    </lineage>
</organism>
<keyword evidence="10" id="KW-1185">Reference proteome</keyword>
<evidence type="ECO:0000313" key="10">
    <source>
        <dbReference type="Proteomes" id="UP000678393"/>
    </source>
</evidence>
<comment type="caution">
    <text evidence="9">The sequence shown here is derived from an EMBL/GenBank/DDBJ whole genome shotgun (WGS) entry which is preliminary data.</text>
</comment>
<evidence type="ECO:0000256" key="8">
    <source>
        <dbReference type="RuleBase" id="RU000461"/>
    </source>
</evidence>
<dbReference type="GO" id="GO:0006082">
    <property type="term" value="P:organic acid metabolic process"/>
    <property type="evidence" value="ECO:0007669"/>
    <property type="project" value="TreeGrafter"/>
</dbReference>
<dbReference type="GO" id="GO:0020037">
    <property type="term" value="F:heme binding"/>
    <property type="evidence" value="ECO:0007669"/>
    <property type="project" value="InterPro"/>
</dbReference>
<name>A0A8S3YFR2_9EUPU</name>
<dbReference type="GO" id="GO:0005506">
    <property type="term" value="F:iron ion binding"/>
    <property type="evidence" value="ECO:0007669"/>
    <property type="project" value="InterPro"/>
</dbReference>
<dbReference type="PRINTS" id="PR00463">
    <property type="entry name" value="EP450I"/>
</dbReference>
<keyword evidence="7 8" id="KW-0349">Heme</keyword>
<dbReference type="EMBL" id="CAJHNH020000105">
    <property type="protein sequence ID" value="CAG5115334.1"/>
    <property type="molecule type" value="Genomic_DNA"/>
</dbReference>
<keyword evidence="4 8" id="KW-0560">Oxidoreductase</keyword>
<dbReference type="PANTHER" id="PTHR24300:SF403">
    <property type="entry name" value="CYTOCHROME P450 306A1"/>
    <property type="match status" value="1"/>
</dbReference>
<evidence type="ECO:0000256" key="2">
    <source>
        <dbReference type="ARBA" id="ARBA00010617"/>
    </source>
</evidence>
<dbReference type="InterPro" id="IPR050182">
    <property type="entry name" value="Cytochrome_P450_fam2"/>
</dbReference>
<evidence type="ECO:0000256" key="6">
    <source>
        <dbReference type="ARBA" id="ARBA00023033"/>
    </source>
</evidence>
<keyword evidence="5 7" id="KW-0408">Iron</keyword>
<evidence type="ECO:0000256" key="5">
    <source>
        <dbReference type="ARBA" id="ARBA00023004"/>
    </source>
</evidence>
<evidence type="ECO:0000256" key="1">
    <source>
        <dbReference type="ARBA" id="ARBA00001971"/>
    </source>
</evidence>
<comment type="cofactor">
    <cofactor evidence="1 7">
        <name>heme</name>
        <dbReference type="ChEBI" id="CHEBI:30413"/>
    </cofactor>
</comment>
<evidence type="ECO:0000256" key="7">
    <source>
        <dbReference type="PIRSR" id="PIRSR602401-1"/>
    </source>
</evidence>
<dbReference type="GO" id="GO:0006805">
    <property type="term" value="P:xenobiotic metabolic process"/>
    <property type="evidence" value="ECO:0007669"/>
    <property type="project" value="TreeGrafter"/>
</dbReference>
<proteinExistence type="inferred from homology"/>
<keyword evidence="6 8" id="KW-0503">Monooxygenase</keyword>
<dbReference type="FunFam" id="1.10.630.10:FF:000036">
    <property type="entry name" value="CYtochrome P450 family"/>
    <property type="match status" value="1"/>
</dbReference>
<dbReference type="GO" id="GO:0005737">
    <property type="term" value="C:cytoplasm"/>
    <property type="evidence" value="ECO:0007669"/>
    <property type="project" value="TreeGrafter"/>
</dbReference>
<dbReference type="PANTHER" id="PTHR24300">
    <property type="entry name" value="CYTOCHROME P450 508A4-RELATED"/>
    <property type="match status" value="1"/>
</dbReference>
<dbReference type="InterPro" id="IPR002401">
    <property type="entry name" value="Cyt_P450_E_grp-I"/>
</dbReference>
<dbReference type="GO" id="GO:0008395">
    <property type="term" value="F:steroid hydroxylase activity"/>
    <property type="evidence" value="ECO:0007669"/>
    <property type="project" value="TreeGrafter"/>
</dbReference>
<feature type="binding site" description="axial binding residue" evidence="7">
    <location>
        <position position="432"/>
    </location>
    <ligand>
        <name>heme</name>
        <dbReference type="ChEBI" id="CHEBI:30413"/>
    </ligand>
    <ligandPart>
        <name>Fe</name>
        <dbReference type="ChEBI" id="CHEBI:18248"/>
    </ligandPart>
</feature>
<dbReference type="InterPro" id="IPR036396">
    <property type="entry name" value="Cyt_P450_sf"/>
</dbReference>
<keyword evidence="3 7" id="KW-0479">Metal-binding</keyword>
<accession>A0A8S3YFR2</accession>
<dbReference type="Gene3D" id="1.10.630.10">
    <property type="entry name" value="Cytochrome P450"/>
    <property type="match status" value="1"/>
</dbReference>
<dbReference type="SUPFAM" id="SSF48264">
    <property type="entry name" value="Cytochrome P450"/>
    <property type="match status" value="1"/>
</dbReference>
<dbReference type="InterPro" id="IPR017972">
    <property type="entry name" value="Cyt_P450_CS"/>
</dbReference>
<evidence type="ECO:0000256" key="3">
    <source>
        <dbReference type="ARBA" id="ARBA00022723"/>
    </source>
</evidence>
<dbReference type="Pfam" id="PF00067">
    <property type="entry name" value="p450"/>
    <property type="match status" value="1"/>
</dbReference>
<dbReference type="PROSITE" id="PS00086">
    <property type="entry name" value="CYTOCHROME_P450"/>
    <property type="match status" value="1"/>
</dbReference>
<gene>
    <name evidence="9" type="ORF">CUNI_LOCUS892</name>
</gene>
<sequence>MDLLLVLVTLVLVLLIYFGLLRHDPRLPPCPSRPLPIIGNLLVLQPDSRAQFRKWRQEFGDLFSFYMGRQLNVVVSGHANIKELLLKKGDDCLDRPRMFFDEATGLPQKGVVMSAGPEWKEQRAVMLSILKDIGMGKNLLAEKIQEEIQNYTEVLAGLGGQPTNLRVITNLSTSNIVCSVAVGRRFEYDDADFREMMTTLDHIAEDLSISNMITYFPLLKYIPGDIFRANRIQSSIKKVMSLVVKHFLQSGGESPDTFISVYMKECQRRRQAGETTTMSEDNLAKIIFDLFIAGTETAATTILWCILYSLNYPEVQQKIYDEIEREVGNERLPSMQDKNKLVYLNAFIMESQRLSSITALFFPRMCTSDISIAGYTLPKGAAVHANLDSISYDEKIWGDNVHVLVPERFIDENGKLKVPEEFCPFGIGKRACPGESWAKTLLFLYLAAMFQRFKFLSPTDGSPPPADYVFGTDVCPVPYEVRVIDRRAEK</sequence>
<protein>
    <recommendedName>
        <fullName evidence="11">Cytochrome P450</fullName>
    </recommendedName>
</protein>
<dbReference type="PRINTS" id="PR00385">
    <property type="entry name" value="P450"/>
</dbReference>
<evidence type="ECO:0000313" key="9">
    <source>
        <dbReference type="EMBL" id="CAG5115334.1"/>
    </source>
</evidence>
<dbReference type="OrthoDB" id="3934656at2759"/>
<reference evidence="9" key="1">
    <citation type="submission" date="2021-04" db="EMBL/GenBank/DDBJ databases">
        <authorList>
            <consortium name="Molecular Ecology Group"/>
        </authorList>
    </citation>
    <scope>NUCLEOTIDE SEQUENCE</scope>
</reference>
<comment type="similarity">
    <text evidence="2 8">Belongs to the cytochrome P450 family.</text>
</comment>
<evidence type="ECO:0000256" key="4">
    <source>
        <dbReference type="ARBA" id="ARBA00023002"/>
    </source>
</evidence>
<dbReference type="GO" id="GO:0016712">
    <property type="term" value="F:oxidoreductase activity, acting on paired donors, with incorporation or reduction of molecular oxygen, reduced flavin or flavoprotein as one donor, and incorporation of one atom of oxygen"/>
    <property type="evidence" value="ECO:0007669"/>
    <property type="project" value="TreeGrafter"/>
</dbReference>